<proteinExistence type="predicted"/>
<dbReference type="PANTHER" id="PTHR30590">
    <property type="entry name" value="INNER MEMBRANE PROTEIN"/>
    <property type="match status" value="1"/>
</dbReference>
<dbReference type="Pfam" id="PF04235">
    <property type="entry name" value="DUF418"/>
    <property type="match status" value="1"/>
</dbReference>
<keyword evidence="1" id="KW-1133">Transmembrane helix</keyword>
<dbReference type="RefSeq" id="WP_284724389.1">
    <property type="nucleotide sequence ID" value="NZ_FXTU01000004.1"/>
</dbReference>
<protein>
    <recommendedName>
        <fullName evidence="2">DUF418 domain-containing protein</fullName>
    </recommendedName>
</protein>
<feature type="transmembrane region" description="Helical" evidence="1">
    <location>
        <begin position="308"/>
        <end position="327"/>
    </location>
</feature>
<dbReference type="PANTHER" id="PTHR30590:SF2">
    <property type="entry name" value="INNER MEMBRANE PROTEIN"/>
    <property type="match status" value="1"/>
</dbReference>
<evidence type="ECO:0000313" key="4">
    <source>
        <dbReference type="Proteomes" id="UP001157946"/>
    </source>
</evidence>
<dbReference type="Proteomes" id="UP001157946">
    <property type="component" value="Unassembled WGS sequence"/>
</dbReference>
<organism evidence="3 4">
    <name type="scientific">Laceyella tengchongensis</name>
    <dbReference type="NCBI Taxonomy" id="574699"/>
    <lineage>
        <taxon>Bacteria</taxon>
        <taxon>Bacillati</taxon>
        <taxon>Bacillota</taxon>
        <taxon>Bacilli</taxon>
        <taxon>Bacillales</taxon>
        <taxon>Thermoactinomycetaceae</taxon>
        <taxon>Laceyella</taxon>
    </lineage>
</organism>
<evidence type="ECO:0000259" key="2">
    <source>
        <dbReference type="Pfam" id="PF04235"/>
    </source>
</evidence>
<dbReference type="InterPro" id="IPR007349">
    <property type="entry name" value="DUF418"/>
</dbReference>
<keyword evidence="4" id="KW-1185">Reference proteome</keyword>
<dbReference type="InterPro" id="IPR052529">
    <property type="entry name" value="Bact_Transport_Assoc"/>
</dbReference>
<feature type="transmembrane region" description="Helical" evidence="1">
    <location>
        <begin position="95"/>
        <end position="113"/>
    </location>
</feature>
<comment type="caution">
    <text evidence="3">The sequence shown here is derived from an EMBL/GenBank/DDBJ whole genome shotgun (WGS) entry which is preliminary data.</text>
</comment>
<keyword evidence="1" id="KW-0472">Membrane</keyword>
<feature type="transmembrane region" description="Helical" evidence="1">
    <location>
        <begin position="206"/>
        <end position="224"/>
    </location>
</feature>
<keyword evidence="1" id="KW-0812">Transmembrane</keyword>
<feature type="transmembrane region" description="Helical" evidence="1">
    <location>
        <begin position="245"/>
        <end position="264"/>
    </location>
</feature>
<feature type="transmembrane region" description="Helical" evidence="1">
    <location>
        <begin position="270"/>
        <end position="288"/>
    </location>
</feature>
<accession>A0AA45WQ50</accession>
<feature type="transmembrane region" description="Helical" evidence="1">
    <location>
        <begin position="52"/>
        <end position="74"/>
    </location>
</feature>
<dbReference type="EMBL" id="FXTU01000004">
    <property type="protein sequence ID" value="SMP23293.1"/>
    <property type="molecule type" value="Genomic_DNA"/>
</dbReference>
<feature type="transmembrane region" description="Helical" evidence="1">
    <location>
        <begin position="119"/>
        <end position="136"/>
    </location>
</feature>
<evidence type="ECO:0000256" key="1">
    <source>
        <dbReference type="SAM" id="Phobius"/>
    </source>
</evidence>
<gene>
    <name evidence="3" type="ORF">SAMN06265361_104190</name>
</gene>
<reference evidence="3" key="1">
    <citation type="submission" date="2017-05" db="EMBL/GenBank/DDBJ databases">
        <authorList>
            <person name="Varghese N."/>
            <person name="Submissions S."/>
        </authorList>
    </citation>
    <scope>NUCLEOTIDE SEQUENCE</scope>
    <source>
        <strain evidence="3">DSM 45262</strain>
    </source>
</reference>
<feature type="transmembrane region" description="Helical" evidence="1">
    <location>
        <begin position="143"/>
        <end position="165"/>
    </location>
</feature>
<sequence>MAHAKRIKTLDILRGLAILGTLGTNIWLFAYLGDLNYLLTFTHNEWWSSADAFWRTLMLALVNGKLLGLLAIMFGIGLELKYRQAQRLGRPWPGMYIWISLILLLEGFLHFTLVMEYDILMSYAVTAILVSFIVKGGEKVMRIAMIVFAVIHVFFIGFVSLGVLAHQVTADTMATPQAVITLYQSGTWWEQVQYRLSDFWLLRLEALYAIPYNTLLFLIGVKLMRKGAFQDDVNGRNLRKKLMKIGLLVGLPLNLLWFVPGGYFDFPVRYLFAPILSLGYMGLIGWLVDKFRSLSLWGFLEKAGKMSLSCYVLQNIVCSILFYGWGIGLGGNLNSLTVIAIWIGVCLFQLLFAHLWLRRFPMGPMETARKALTGLLEKGKRTEKSLRA</sequence>
<name>A0AA45WQ50_9BACL</name>
<dbReference type="AlphaFoldDB" id="A0AA45WQ50"/>
<feature type="domain" description="DUF418" evidence="2">
    <location>
        <begin position="223"/>
        <end position="373"/>
    </location>
</feature>
<feature type="transmembrane region" description="Helical" evidence="1">
    <location>
        <begin position="339"/>
        <end position="357"/>
    </location>
</feature>
<evidence type="ECO:0000313" key="3">
    <source>
        <dbReference type="EMBL" id="SMP23293.1"/>
    </source>
</evidence>
<feature type="transmembrane region" description="Helical" evidence="1">
    <location>
        <begin position="12"/>
        <end position="32"/>
    </location>
</feature>